<comment type="caution">
    <text evidence="6">The sequence shown here is derived from an EMBL/GenBank/DDBJ whole genome shotgun (WGS) entry which is preliminary data.</text>
</comment>
<dbReference type="InterPro" id="IPR036291">
    <property type="entry name" value="NAD(P)-bd_dom_sf"/>
</dbReference>
<sequence>MFKGKRALVTGAGRGIGRAIAVELVKNGAHVVALSRTIEHLVTLKNEVPSIETVSVDVADWKQTETIVKELGPIDLLVNNAGIGVLQEVGSITEEAFDDVFAVNVKAVVNISQMVAKGMKERGTGGSIVNISSQAALVALHLHAVYCASKGALDQLTKVMALELGPFKIRVNSVNPTVVLTDMGRMAWGEENVAREALSKIPLGKFCEPEDVVKAVIFLLSEDAGMITGAQLPIDGGVKIWRRNSTANVLLLLEPDEIPEIETVSVDVRNWKETESAVEELGPLDLLVNNAGVISLQEFGTITEEEIDNCFAVNVKAVLNISQIVAKSMKERGEGGSIVNISSQAAIIALPNHATYCASKGALDQITKVMALELGPHKIRVNSVNPTVVLTDMGITAVKSYGDFKSVEETLKAKIPLRKFCDVDDVVKATLFLLSDDAGMITGAQLPLDGGYIIQ</sequence>
<dbReference type="EMBL" id="BMAW01040865">
    <property type="protein sequence ID" value="GFU61298.1"/>
    <property type="molecule type" value="Genomic_DNA"/>
</dbReference>
<dbReference type="PRINTS" id="PR00081">
    <property type="entry name" value="GDHRDH"/>
</dbReference>
<evidence type="ECO:0000256" key="1">
    <source>
        <dbReference type="ARBA" id="ARBA00006484"/>
    </source>
</evidence>
<dbReference type="GO" id="GO:0006629">
    <property type="term" value="P:lipid metabolic process"/>
    <property type="evidence" value="ECO:0007669"/>
    <property type="project" value="UniProtKB-ARBA"/>
</dbReference>
<evidence type="ECO:0000313" key="6">
    <source>
        <dbReference type="EMBL" id="GFU61298.1"/>
    </source>
</evidence>
<comment type="subunit">
    <text evidence="2">Homotetramer.</text>
</comment>
<dbReference type="PROSITE" id="PS00061">
    <property type="entry name" value="ADH_SHORT"/>
    <property type="match status" value="2"/>
</dbReference>
<gene>
    <name evidence="6" type="primary">DCXR</name>
    <name evidence="6" type="ORF">NPIL_648071</name>
</gene>
<evidence type="ECO:0000259" key="5">
    <source>
        <dbReference type="SMART" id="SM00822"/>
    </source>
</evidence>
<dbReference type="SUPFAM" id="SSF51735">
    <property type="entry name" value="NAD(P)-binding Rossmann-fold domains"/>
    <property type="match status" value="2"/>
</dbReference>
<dbReference type="InterPro" id="IPR002347">
    <property type="entry name" value="SDR_fam"/>
</dbReference>
<dbReference type="GO" id="GO:0004090">
    <property type="term" value="F:carbonyl reductase (NADPH) activity"/>
    <property type="evidence" value="ECO:0007669"/>
    <property type="project" value="TreeGrafter"/>
</dbReference>
<dbReference type="AlphaFoldDB" id="A0A8X6R5A4"/>
<name>A0A8X6R5A4_NEPPI</name>
<dbReference type="FunFam" id="3.40.50.720:FF:000214">
    <property type="entry name" value="L-xylulose reductase"/>
    <property type="match status" value="1"/>
</dbReference>
<evidence type="ECO:0000256" key="4">
    <source>
        <dbReference type="ARBA" id="ARBA00023002"/>
    </source>
</evidence>
<dbReference type="Pfam" id="PF13561">
    <property type="entry name" value="adh_short_C2"/>
    <property type="match status" value="2"/>
</dbReference>
<organism evidence="6 7">
    <name type="scientific">Nephila pilipes</name>
    <name type="common">Giant wood spider</name>
    <name type="synonym">Nephila maculata</name>
    <dbReference type="NCBI Taxonomy" id="299642"/>
    <lineage>
        <taxon>Eukaryota</taxon>
        <taxon>Metazoa</taxon>
        <taxon>Ecdysozoa</taxon>
        <taxon>Arthropoda</taxon>
        <taxon>Chelicerata</taxon>
        <taxon>Arachnida</taxon>
        <taxon>Araneae</taxon>
        <taxon>Araneomorphae</taxon>
        <taxon>Entelegynae</taxon>
        <taxon>Araneoidea</taxon>
        <taxon>Nephilidae</taxon>
        <taxon>Nephila</taxon>
    </lineage>
</organism>
<dbReference type="PANTHER" id="PTHR44252:SF3">
    <property type="entry name" value="D-ERYTHRULOSE REDUCTASE-RELATED"/>
    <property type="match status" value="1"/>
</dbReference>
<keyword evidence="7" id="KW-1185">Reference proteome</keyword>
<accession>A0A8X6R5A4</accession>
<comment type="similarity">
    <text evidence="1">Belongs to the short-chain dehydrogenases/reductases (SDR) family.</text>
</comment>
<reference evidence="6" key="1">
    <citation type="submission" date="2020-08" db="EMBL/GenBank/DDBJ databases">
        <title>Multicomponent nature underlies the extraordinary mechanical properties of spider dragline silk.</title>
        <authorList>
            <person name="Kono N."/>
            <person name="Nakamura H."/>
            <person name="Mori M."/>
            <person name="Yoshida Y."/>
            <person name="Ohtoshi R."/>
            <person name="Malay A.D."/>
            <person name="Moran D.A.P."/>
            <person name="Tomita M."/>
            <person name="Numata K."/>
            <person name="Arakawa K."/>
        </authorList>
    </citation>
    <scope>NUCLEOTIDE SEQUENCE</scope>
</reference>
<dbReference type="OrthoDB" id="1393670at2759"/>
<dbReference type="PRINTS" id="PR00080">
    <property type="entry name" value="SDRFAMILY"/>
</dbReference>
<dbReference type="InterPro" id="IPR051737">
    <property type="entry name" value="L-xylulose/Carbonyl_redctase"/>
</dbReference>
<dbReference type="Gene3D" id="3.40.50.720">
    <property type="entry name" value="NAD(P)-binding Rossmann-like Domain"/>
    <property type="match status" value="2"/>
</dbReference>
<evidence type="ECO:0000313" key="7">
    <source>
        <dbReference type="Proteomes" id="UP000887013"/>
    </source>
</evidence>
<dbReference type="GO" id="GO:0005997">
    <property type="term" value="P:xylulose metabolic process"/>
    <property type="evidence" value="ECO:0007669"/>
    <property type="project" value="TreeGrafter"/>
</dbReference>
<protein>
    <recommendedName>
        <fullName evidence="5">Ketoreductase domain-containing protein</fullName>
    </recommendedName>
</protein>
<dbReference type="GO" id="GO:0006006">
    <property type="term" value="P:glucose metabolic process"/>
    <property type="evidence" value="ECO:0007669"/>
    <property type="project" value="TreeGrafter"/>
</dbReference>
<keyword evidence="3" id="KW-0521">NADP</keyword>
<dbReference type="SMART" id="SM00822">
    <property type="entry name" value="PKS_KR"/>
    <property type="match status" value="1"/>
</dbReference>
<dbReference type="PANTHER" id="PTHR44252">
    <property type="entry name" value="D-ERYTHRULOSE REDUCTASE"/>
    <property type="match status" value="1"/>
</dbReference>
<evidence type="ECO:0000256" key="3">
    <source>
        <dbReference type="ARBA" id="ARBA00022857"/>
    </source>
</evidence>
<feature type="domain" description="Ketoreductase" evidence="5">
    <location>
        <begin position="5"/>
        <end position="191"/>
    </location>
</feature>
<dbReference type="InterPro" id="IPR057326">
    <property type="entry name" value="KR_dom"/>
</dbReference>
<dbReference type="NCBIfam" id="NF005559">
    <property type="entry name" value="PRK07231.1"/>
    <property type="match status" value="1"/>
</dbReference>
<keyword evidence="4" id="KW-0560">Oxidoreductase</keyword>
<dbReference type="InterPro" id="IPR020904">
    <property type="entry name" value="Sc_DH/Rdtase_CS"/>
</dbReference>
<dbReference type="Proteomes" id="UP000887013">
    <property type="component" value="Unassembled WGS sequence"/>
</dbReference>
<dbReference type="FunFam" id="3.40.50.720:FF:000084">
    <property type="entry name" value="Short-chain dehydrogenase reductase"/>
    <property type="match status" value="1"/>
</dbReference>
<proteinExistence type="inferred from homology"/>
<evidence type="ECO:0000256" key="2">
    <source>
        <dbReference type="ARBA" id="ARBA00011881"/>
    </source>
</evidence>
<dbReference type="GO" id="GO:0050038">
    <property type="term" value="F:L-xylulose reductase (NADPH) activity"/>
    <property type="evidence" value="ECO:0007669"/>
    <property type="project" value="TreeGrafter"/>
</dbReference>